<dbReference type="EMBL" id="JACDXJ010000001">
    <property type="protein sequence ID" value="MBA1158161.1"/>
    <property type="molecule type" value="Genomic_DNA"/>
</dbReference>
<keyword evidence="2" id="KW-0560">Oxidoreductase</keyword>
<evidence type="ECO:0000256" key="1">
    <source>
        <dbReference type="ARBA" id="ARBA00006484"/>
    </source>
</evidence>
<accession>A0A838BRX8</accession>
<name>A0A838BRX8_9HYPH</name>
<dbReference type="Proteomes" id="UP000572984">
    <property type="component" value="Unassembled WGS sequence"/>
</dbReference>
<sequence>MSSEQQQTMPPQVQDKQPGHETEMNPRPDYEPRYPGSGRLNGKVALITGGDSGIGRATAVLFAREGADIAILYLNEGEDAQETKRLIEREGRSCLTVAGDVGDPNVCRSAVDQVVQRFGKLDVLVNNAAEQHPKKDIAEITPDQIDRTFRTNIFGYFYMVQAAMPHLKKGSAIINTTSVTAYRGSSELLDYSATKGAIVAFTRSLAQKLAGDGIRVNGVAPGPIWTPLIPSTFPVEKVKQFGANTPMKRPGQPNEVAPSYLFLACEDSSYITGTVLHPNGGDPTEA</sequence>
<dbReference type="Pfam" id="PF13561">
    <property type="entry name" value="adh_short_C2"/>
    <property type="match status" value="1"/>
</dbReference>
<evidence type="ECO:0000313" key="4">
    <source>
        <dbReference type="EMBL" id="MBA1158161.1"/>
    </source>
</evidence>
<dbReference type="InterPro" id="IPR020904">
    <property type="entry name" value="Sc_DH/Rdtase_CS"/>
</dbReference>
<protein>
    <submittedName>
        <fullName evidence="4">SDR family oxidoreductase</fullName>
    </submittedName>
</protein>
<proteinExistence type="inferred from homology"/>
<gene>
    <name evidence="4" type="ORF">H0S73_18795</name>
</gene>
<dbReference type="GO" id="GO:0016614">
    <property type="term" value="F:oxidoreductase activity, acting on CH-OH group of donors"/>
    <property type="evidence" value="ECO:0007669"/>
    <property type="project" value="UniProtKB-ARBA"/>
</dbReference>
<dbReference type="CDD" id="cd05355">
    <property type="entry name" value="SDR_c1"/>
    <property type="match status" value="1"/>
</dbReference>
<dbReference type="InterPro" id="IPR036291">
    <property type="entry name" value="NAD(P)-bd_dom_sf"/>
</dbReference>
<dbReference type="FunFam" id="3.40.50.720:FF:000084">
    <property type="entry name" value="Short-chain dehydrogenase reductase"/>
    <property type="match status" value="1"/>
</dbReference>
<feature type="compositionally biased region" description="Basic and acidic residues" evidence="3">
    <location>
        <begin position="17"/>
        <end position="32"/>
    </location>
</feature>
<evidence type="ECO:0000313" key="5">
    <source>
        <dbReference type="Proteomes" id="UP000572984"/>
    </source>
</evidence>
<feature type="region of interest" description="Disordered" evidence="3">
    <location>
        <begin position="1"/>
        <end position="37"/>
    </location>
</feature>
<dbReference type="RefSeq" id="WP_181053579.1">
    <property type="nucleotide sequence ID" value="NZ_JACDXJ010000001.1"/>
</dbReference>
<dbReference type="SUPFAM" id="SSF51735">
    <property type="entry name" value="NAD(P)-binding Rossmann-fold domains"/>
    <property type="match status" value="1"/>
</dbReference>
<comment type="similarity">
    <text evidence="1">Belongs to the short-chain dehydrogenases/reductases (SDR) family.</text>
</comment>
<evidence type="ECO:0000256" key="3">
    <source>
        <dbReference type="SAM" id="MobiDB-lite"/>
    </source>
</evidence>
<dbReference type="PROSITE" id="PS00061">
    <property type="entry name" value="ADH_SHORT"/>
    <property type="match status" value="1"/>
</dbReference>
<comment type="caution">
    <text evidence="4">The sequence shown here is derived from an EMBL/GenBank/DDBJ whole genome shotgun (WGS) entry which is preliminary data.</text>
</comment>
<dbReference type="PANTHER" id="PTHR48107">
    <property type="entry name" value="NADPH-DEPENDENT ALDEHYDE REDUCTASE-LIKE PROTEIN, CHLOROPLASTIC-RELATED"/>
    <property type="match status" value="1"/>
</dbReference>
<organism evidence="4 5">
    <name type="scientific">Microvirga mediterraneensis</name>
    <dbReference type="NCBI Taxonomy" id="2754695"/>
    <lineage>
        <taxon>Bacteria</taxon>
        <taxon>Pseudomonadati</taxon>
        <taxon>Pseudomonadota</taxon>
        <taxon>Alphaproteobacteria</taxon>
        <taxon>Hyphomicrobiales</taxon>
        <taxon>Methylobacteriaceae</taxon>
        <taxon>Microvirga</taxon>
    </lineage>
</organism>
<dbReference type="Gene3D" id="3.40.50.720">
    <property type="entry name" value="NAD(P)-binding Rossmann-like Domain"/>
    <property type="match status" value="1"/>
</dbReference>
<keyword evidence="5" id="KW-1185">Reference proteome</keyword>
<dbReference type="AlphaFoldDB" id="A0A838BRX8"/>
<reference evidence="4 5" key="1">
    <citation type="submission" date="2020-07" db="EMBL/GenBank/DDBJ databases">
        <title>Draft genome and description of Microvirga mediterraneensis Marseille-Q2068 sp. nov.</title>
        <authorList>
            <person name="Boxberger M."/>
        </authorList>
    </citation>
    <scope>NUCLEOTIDE SEQUENCE [LARGE SCALE GENOMIC DNA]</scope>
    <source>
        <strain evidence="4 5">Marseille-Q2068</strain>
    </source>
</reference>
<dbReference type="PRINTS" id="PR00081">
    <property type="entry name" value="GDHRDH"/>
</dbReference>
<dbReference type="PRINTS" id="PR00080">
    <property type="entry name" value="SDRFAMILY"/>
</dbReference>
<dbReference type="NCBIfam" id="NF005214">
    <property type="entry name" value="PRK06701.1"/>
    <property type="match status" value="1"/>
</dbReference>
<feature type="compositionally biased region" description="Polar residues" evidence="3">
    <location>
        <begin position="1"/>
        <end position="15"/>
    </location>
</feature>
<dbReference type="PANTHER" id="PTHR48107:SF16">
    <property type="entry name" value="NADPH-DEPENDENT ALDEHYDE REDUCTASE 1, CHLOROPLASTIC"/>
    <property type="match status" value="1"/>
</dbReference>
<evidence type="ECO:0000256" key="2">
    <source>
        <dbReference type="ARBA" id="ARBA00023002"/>
    </source>
</evidence>
<dbReference type="InterPro" id="IPR002347">
    <property type="entry name" value="SDR_fam"/>
</dbReference>